<organism evidence="2 3">
    <name type="scientific">Candidatus Beckwithbacteria bacterium GW2011_GWA2_43_10</name>
    <dbReference type="NCBI Taxonomy" id="1618369"/>
    <lineage>
        <taxon>Bacteria</taxon>
        <taxon>Candidatus Beckwithiibacteriota</taxon>
    </lineage>
</organism>
<dbReference type="Gene3D" id="2.130.10.10">
    <property type="entry name" value="YVTN repeat-like/Quinoprotein amine dehydrogenase"/>
    <property type="match status" value="1"/>
</dbReference>
<evidence type="ECO:0000256" key="1">
    <source>
        <dbReference type="SAM" id="Phobius"/>
    </source>
</evidence>
<keyword evidence="1" id="KW-1133">Transmembrane helix</keyword>
<evidence type="ECO:0000313" key="2">
    <source>
        <dbReference type="EMBL" id="KKS80484.1"/>
    </source>
</evidence>
<dbReference type="SUPFAM" id="SSF82171">
    <property type="entry name" value="DPP6 N-terminal domain-like"/>
    <property type="match status" value="1"/>
</dbReference>
<dbReference type="Pfam" id="PF07676">
    <property type="entry name" value="PD40"/>
    <property type="match status" value="1"/>
</dbReference>
<keyword evidence="1" id="KW-0472">Membrane</keyword>
<sequence>MLYLFLEVHMENQINIGDQNSQQKGQNPINQSPVNPVLERQKINYWMILTVVVSFIFLCIFGIYFFSTRQQSNQKNTNQLPSQIPAPTTQTIESVNTAIAFVKDGGIYIADYNGDASKIFEIKQEELAIPKSLYIKLSPDRNYLAYLGTSGGLDSAIKIVDIKQKKKISQDVYGSANITDFAWSPDSKKIVVAVNLKNNEKDFTTSLYLIDPFNQTGGNPLFKAENIEINRVDWVDQQNIYYSRVSYLPEQNTAIVRYSLDKKSRNLKIIKSMNEVYKDISSFTIAYLLSTDKKDMLAYVSMKEEPMRSRGTSYDLQTLSLPSLETKPPLLNYVLPKEAKWYKNYIVGIEETYGSPDSSVVLVSIPQEKQSLSLLDMGPSGSFHSVKLLEQNGKIILIVWSEFDGQQSISAYDLDKLIEMRKKAYMSEPLWKLSDSSSFDL</sequence>
<dbReference type="EMBL" id="LCEW01000005">
    <property type="protein sequence ID" value="KKS80484.1"/>
    <property type="molecule type" value="Genomic_DNA"/>
</dbReference>
<feature type="transmembrane region" description="Helical" evidence="1">
    <location>
        <begin position="43"/>
        <end position="66"/>
    </location>
</feature>
<dbReference type="AlphaFoldDB" id="A0A0G1C4W0"/>
<comment type="caution">
    <text evidence="2">The sequence shown here is derived from an EMBL/GenBank/DDBJ whole genome shotgun (WGS) entry which is preliminary data.</text>
</comment>
<dbReference type="Proteomes" id="UP000034213">
    <property type="component" value="Unassembled WGS sequence"/>
</dbReference>
<gene>
    <name evidence="2" type="ORF">UV54_C0005G0019</name>
</gene>
<evidence type="ECO:0000313" key="3">
    <source>
        <dbReference type="Proteomes" id="UP000034213"/>
    </source>
</evidence>
<protein>
    <submittedName>
        <fullName evidence="2">Uncharacterized protein</fullName>
    </submittedName>
</protein>
<dbReference type="InterPro" id="IPR015943">
    <property type="entry name" value="WD40/YVTN_repeat-like_dom_sf"/>
</dbReference>
<dbReference type="InterPro" id="IPR011659">
    <property type="entry name" value="WD40"/>
</dbReference>
<reference evidence="2 3" key="1">
    <citation type="journal article" date="2015" name="Nature">
        <title>rRNA introns, odd ribosomes, and small enigmatic genomes across a large radiation of phyla.</title>
        <authorList>
            <person name="Brown C.T."/>
            <person name="Hug L.A."/>
            <person name="Thomas B.C."/>
            <person name="Sharon I."/>
            <person name="Castelle C.J."/>
            <person name="Singh A."/>
            <person name="Wilkins M.J."/>
            <person name="Williams K.H."/>
            <person name="Banfield J.F."/>
        </authorList>
    </citation>
    <scope>NUCLEOTIDE SEQUENCE [LARGE SCALE GENOMIC DNA]</scope>
</reference>
<proteinExistence type="predicted"/>
<name>A0A0G1C4W0_9BACT</name>
<accession>A0A0G1C4W0</accession>
<keyword evidence="1" id="KW-0812">Transmembrane</keyword>